<dbReference type="eggNOG" id="KOG0698">
    <property type="taxonomic scope" value="Eukaryota"/>
</dbReference>
<evidence type="ECO:0000313" key="2">
    <source>
        <dbReference type="EMBL" id="EGV64148.1"/>
    </source>
</evidence>
<dbReference type="PANTHER" id="PTHR13832:SF589">
    <property type="entry name" value="[PYRUVATE DEHYDROGENASE [ACETYL-TRANSFERRING]]-PHOSPHATASE 2, MITOCHONDRIAL"/>
    <property type="match status" value="1"/>
</dbReference>
<feature type="domain" description="PPM-type phosphatase" evidence="1">
    <location>
        <begin position="23"/>
        <end position="372"/>
    </location>
</feature>
<dbReference type="STRING" id="590646.G3B3E7"/>
<dbReference type="OrthoDB" id="416093at2759"/>
<accession>G3B3E7</accession>
<dbReference type="InterPro" id="IPR001932">
    <property type="entry name" value="PPM-type_phosphatase-like_dom"/>
</dbReference>
<dbReference type="CDD" id="cd00143">
    <property type="entry name" value="PP2Cc"/>
    <property type="match status" value="1"/>
</dbReference>
<sequence>MDPVTHTAASGRLRVSLLKSPTHFGHYTSRVNRPYNEDKYSAGVLELNGVPVFNFNIFDGHGGDECSTFLQDHLAQEIEDVNTLVENQSERDQLIQKYWKNIGGYWKRWYRHRADNFVRMSNGRGEVALQKIDAGDDLGARLPLGFLSCDYKFFETDSKSGSTCTSVYLRTLWADERPFKPVFEDYYFNRRTISKLTIAHVGDTKAILVDKHGEAHALTQEHHPSNPNEASRLRKYAANFFMTDSFGEERFIALANTRAFGDIDFKQMGVTAEPDVINVVIGDYDTVHSRLTKQEIEEYTVGGIGGDESFLVLCSDGVSNEITDQETADIIMNTFNMRGHSTATPQGCAEEVVKFIEYIGGDDNATCLVVRLNGWGKWAVKDRTGELRQQRMEDSFRRGDDR</sequence>
<dbReference type="Gene3D" id="3.60.40.10">
    <property type="entry name" value="PPM-type phosphatase domain"/>
    <property type="match status" value="1"/>
</dbReference>
<dbReference type="PANTHER" id="PTHR13832">
    <property type="entry name" value="PROTEIN PHOSPHATASE 2C"/>
    <property type="match status" value="1"/>
</dbReference>
<evidence type="ECO:0000313" key="3">
    <source>
        <dbReference type="Proteomes" id="UP000000707"/>
    </source>
</evidence>
<dbReference type="InterPro" id="IPR015655">
    <property type="entry name" value="PP2C"/>
</dbReference>
<dbReference type="GeneID" id="18248898"/>
<reference evidence="2 3" key="1">
    <citation type="journal article" date="2011" name="Proc. Natl. Acad. Sci. U.S.A.">
        <title>Comparative genomics of xylose-fermenting fungi for enhanced biofuel production.</title>
        <authorList>
            <person name="Wohlbach D.J."/>
            <person name="Kuo A."/>
            <person name="Sato T.K."/>
            <person name="Potts K.M."/>
            <person name="Salamov A.A."/>
            <person name="LaButti K.M."/>
            <person name="Sun H."/>
            <person name="Clum A."/>
            <person name="Pangilinan J.L."/>
            <person name="Lindquist E.A."/>
            <person name="Lucas S."/>
            <person name="Lapidus A."/>
            <person name="Jin M."/>
            <person name="Gunawan C."/>
            <person name="Balan V."/>
            <person name="Dale B.E."/>
            <person name="Jeffries T.W."/>
            <person name="Zinkel R."/>
            <person name="Barry K.W."/>
            <person name="Grigoriev I.V."/>
            <person name="Gasch A.P."/>
        </authorList>
    </citation>
    <scope>NUCLEOTIDE SEQUENCE [LARGE SCALE GENOMIC DNA]</scope>
    <source>
        <strain evidence="3">ATCC 10573 / BCRC 21748 / CBS 615 / JCM 9827 / NBRC 10315 / NRRL Y-1498 / VKM Y-70</strain>
    </source>
</reference>
<dbReference type="InterPro" id="IPR036457">
    <property type="entry name" value="PPM-type-like_dom_sf"/>
</dbReference>
<gene>
    <name evidence="2" type="ORF">CANTEDRAFT_122363</name>
</gene>
<protein>
    <submittedName>
        <fullName evidence="2">Protein serine/threonine phosphatase 2C</fullName>
    </submittedName>
</protein>
<dbReference type="Proteomes" id="UP000000707">
    <property type="component" value="Unassembled WGS sequence"/>
</dbReference>
<dbReference type="KEGG" id="cten:18248898"/>
<evidence type="ECO:0000259" key="1">
    <source>
        <dbReference type="PROSITE" id="PS51746"/>
    </source>
</evidence>
<dbReference type="EMBL" id="GL996521">
    <property type="protein sequence ID" value="EGV64148.1"/>
    <property type="molecule type" value="Genomic_DNA"/>
</dbReference>
<proteinExistence type="predicted"/>
<dbReference type="HOGENOM" id="CLU_021251_0_0_1"/>
<dbReference type="AlphaFoldDB" id="G3B3E7"/>
<dbReference type="Pfam" id="PF00481">
    <property type="entry name" value="PP2C"/>
    <property type="match status" value="1"/>
</dbReference>
<dbReference type="SMART" id="SM00332">
    <property type="entry name" value="PP2Cc"/>
    <property type="match status" value="1"/>
</dbReference>
<dbReference type="PROSITE" id="PS51746">
    <property type="entry name" value="PPM_2"/>
    <property type="match status" value="1"/>
</dbReference>
<dbReference type="GO" id="GO:0004722">
    <property type="term" value="F:protein serine/threonine phosphatase activity"/>
    <property type="evidence" value="ECO:0007669"/>
    <property type="project" value="InterPro"/>
</dbReference>
<keyword evidence="3" id="KW-1185">Reference proteome</keyword>
<dbReference type="SUPFAM" id="SSF81606">
    <property type="entry name" value="PP2C-like"/>
    <property type="match status" value="1"/>
</dbReference>
<name>G3B3E7_CANTC</name>
<organism evidence="3">
    <name type="scientific">Candida tenuis (strain ATCC 10573 / BCRC 21748 / CBS 615 / JCM 9827 / NBRC 10315 / NRRL Y-1498 / VKM Y-70)</name>
    <name type="common">Yeast</name>
    <name type="synonym">Yamadazyma tenuis</name>
    <dbReference type="NCBI Taxonomy" id="590646"/>
    <lineage>
        <taxon>Eukaryota</taxon>
        <taxon>Fungi</taxon>
        <taxon>Dikarya</taxon>
        <taxon>Ascomycota</taxon>
        <taxon>Saccharomycotina</taxon>
        <taxon>Pichiomycetes</taxon>
        <taxon>Debaryomycetaceae</taxon>
        <taxon>Yamadazyma</taxon>
    </lineage>
</organism>